<dbReference type="Gene3D" id="3.30.1310.20">
    <property type="entry name" value="PRTase-like"/>
    <property type="match status" value="1"/>
</dbReference>
<dbReference type="Proteomes" id="UP000614216">
    <property type="component" value="Unassembled WGS sequence"/>
</dbReference>
<dbReference type="AlphaFoldDB" id="A0A937G3C2"/>
<evidence type="ECO:0000313" key="3">
    <source>
        <dbReference type="Proteomes" id="UP000614216"/>
    </source>
</evidence>
<feature type="domain" description="Phosphoribosyltransferase" evidence="1">
    <location>
        <begin position="13"/>
        <end position="182"/>
    </location>
</feature>
<evidence type="ECO:0000259" key="1">
    <source>
        <dbReference type="Pfam" id="PF00156"/>
    </source>
</evidence>
<gene>
    <name evidence="2" type="ORF">JMN32_23195</name>
</gene>
<protein>
    <submittedName>
        <fullName evidence="2">Phosphoribosyltransferase</fullName>
    </submittedName>
</protein>
<dbReference type="GO" id="GO:0016757">
    <property type="term" value="F:glycosyltransferase activity"/>
    <property type="evidence" value="ECO:0007669"/>
    <property type="project" value="UniProtKB-KW"/>
</dbReference>
<dbReference type="InterPro" id="IPR029057">
    <property type="entry name" value="PRTase-like"/>
</dbReference>
<dbReference type="Gene3D" id="3.40.50.2020">
    <property type="match status" value="1"/>
</dbReference>
<dbReference type="Pfam" id="PF00156">
    <property type="entry name" value="Pribosyltran"/>
    <property type="match status" value="1"/>
</dbReference>
<dbReference type="EMBL" id="JAEUGD010000066">
    <property type="protein sequence ID" value="MBL6449235.1"/>
    <property type="molecule type" value="Genomic_DNA"/>
</dbReference>
<dbReference type="CDD" id="cd06223">
    <property type="entry name" value="PRTases_typeI"/>
    <property type="match status" value="1"/>
</dbReference>
<accession>A0A937G3C2</accession>
<proteinExistence type="predicted"/>
<keyword evidence="2" id="KW-0808">Transferase</keyword>
<evidence type="ECO:0000313" key="2">
    <source>
        <dbReference type="EMBL" id="MBL6449235.1"/>
    </source>
</evidence>
<reference evidence="2" key="1">
    <citation type="submission" date="2021-01" db="EMBL/GenBank/DDBJ databases">
        <title>Fulvivirga kasyanovii gen. nov., sp nov., a novel member of the phylum Bacteroidetes isolated from seawater in a mussel farm.</title>
        <authorList>
            <person name="Zhao L.-H."/>
            <person name="Wang Z.-J."/>
        </authorList>
    </citation>
    <scope>NUCLEOTIDE SEQUENCE</scope>
    <source>
        <strain evidence="2">29W222</strain>
    </source>
</reference>
<dbReference type="InterPro" id="IPR000836">
    <property type="entry name" value="PRTase_dom"/>
</dbReference>
<dbReference type="RefSeq" id="WP_202858769.1">
    <property type="nucleotide sequence ID" value="NZ_JAEUGD010000066.1"/>
</dbReference>
<keyword evidence="3" id="KW-1185">Reference proteome</keyword>
<sequence length="203" mass="22290">MFYNREDAGQQLAHSLKKYQNKNAIILAVPRGGVPIGKVVAKTLGLPLDIILTKKIGHPGNKEYAIGAVGLDGSYFTKEVDMIPEVYIEQEVENVRAALRHRYEQYMHKKTPLNLHNKTVIIVDDGIATGSTLLATIKIARKKGASSVIIAAPVAPPQAIKKLADAADEVVCLETHPDFNAVGQYYRHFDQVSDEEVSAMLND</sequence>
<comment type="caution">
    <text evidence="2">The sequence shown here is derived from an EMBL/GenBank/DDBJ whole genome shotgun (WGS) entry which is preliminary data.</text>
</comment>
<organism evidence="2 3">
    <name type="scientific">Fulvivirga marina</name>
    <dbReference type="NCBI Taxonomy" id="2494733"/>
    <lineage>
        <taxon>Bacteria</taxon>
        <taxon>Pseudomonadati</taxon>
        <taxon>Bacteroidota</taxon>
        <taxon>Cytophagia</taxon>
        <taxon>Cytophagales</taxon>
        <taxon>Fulvivirgaceae</taxon>
        <taxon>Fulvivirga</taxon>
    </lineage>
</organism>
<keyword evidence="2" id="KW-0328">Glycosyltransferase</keyword>
<dbReference type="SUPFAM" id="SSF53271">
    <property type="entry name" value="PRTase-like"/>
    <property type="match status" value="1"/>
</dbReference>
<name>A0A937G3C2_9BACT</name>